<keyword evidence="2" id="KW-1185">Reference proteome</keyword>
<gene>
    <name evidence="1" type="ORF">E2C01_044861</name>
</gene>
<comment type="caution">
    <text evidence="1">The sequence shown here is derived from an EMBL/GenBank/DDBJ whole genome shotgun (WGS) entry which is preliminary data.</text>
</comment>
<sequence length="84" mass="9615">MELLRRTVEEGTVRLSKERLPHGKNPGTVHEQVQQQKGVQIWTVPQKRECILSPGSLIRKRSYIQGQMMSQCLGKHLPEETPTP</sequence>
<evidence type="ECO:0000313" key="2">
    <source>
        <dbReference type="Proteomes" id="UP000324222"/>
    </source>
</evidence>
<organism evidence="1 2">
    <name type="scientific">Portunus trituberculatus</name>
    <name type="common">Swimming crab</name>
    <name type="synonym">Neptunus trituberculatus</name>
    <dbReference type="NCBI Taxonomy" id="210409"/>
    <lineage>
        <taxon>Eukaryota</taxon>
        <taxon>Metazoa</taxon>
        <taxon>Ecdysozoa</taxon>
        <taxon>Arthropoda</taxon>
        <taxon>Crustacea</taxon>
        <taxon>Multicrustacea</taxon>
        <taxon>Malacostraca</taxon>
        <taxon>Eumalacostraca</taxon>
        <taxon>Eucarida</taxon>
        <taxon>Decapoda</taxon>
        <taxon>Pleocyemata</taxon>
        <taxon>Brachyura</taxon>
        <taxon>Eubrachyura</taxon>
        <taxon>Portunoidea</taxon>
        <taxon>Portunidae</taxon>
        <taxon>Portuninae</taxon>
        <taxon>Portunus</taxon>
    </lineage>
</organism>
<reference evidence="1 2" key="1">
    <citation type="submission" date="2019-05" db="EMBL/GenBank/DDBJ databases">
        <title>Another draft genome of Portunus trituberculatus and its Hox gene families provides insights of decapod evolution.</title>
        <authorList>
            <person name="Jeong J.-H."/>
            <person name="Song I."/>
            <person name="Kim S."/>
            <person name="Choi T."/>
            <person name="Kim D."/>
            <person name="Ryu S."/>
            <person name="Kim W."/>
        </authorList>
    </citation>
    <scope>NUCLEOTIDE SEQUENCE [LARGE SCALE GENOMIC DNA]</scope>
    <source>
        <tissue evidence="1">Muscle</tissue>
    </source>
</reference>
<dbReference type="Proteomes" id="UP000324222">
    <property type="component" value="Unassembled WGS sequence"/>
</dbReference>
<evidence type="ECO:0000313" key="1">
    <source>
        <dbReference type="EMBL" id="MPC51025.1"/>
    </source>
</evidence>
<dbReference type="EMBL" id="VSRR010009897">
    <property type="protein sequence ID" value="MPC51025.1"/>
    <property type="molecule type" value="Genomic_DNA"/>
</dbReference>
<accession>A0A5B7G0A9</accession>
<protein>
    <submittedName>
        <fullName evidence="1">Uncharacterized protein</fullName>
    </submittedName>
</protein>
<proteinExistence type="predicted"/>
<dbReference type="AlphaFoldDB" id="A0A5B7G0A9"/>
<name>A0A5B7G0A9_PORTR</name>